<proteinExistence type="predicted"/>
<evidence type="ECO:0000256" key="2">
    <source>
        <dbReference type="ARBA" id="ARBA00022679"/>
    </source>
</evidence>
<organism evidence="5 6">
    <name type="scientific">Anaeromyxobacter oryzae</name>
    <dbReference type="NCBI Taxonomy" id="2918170"/>
    <lineage>
        <taxon>Bacteria</taxon>
        <taxon>Pseudomonadati</taxon>
        <taxon>Myxococcota</taxon>
        <taxon>Myxococcia</taxon>
        <taxon>Myxococcales</taxon>
        <taxon>Cystobacterineae</taxon>
        <taxon>Anaeromyxobacteraceae</taxon>
        <taxon>Anaeromyxobacter</taxon>
    </lineage>
</organism>
<feature type="domain" description="Methyltransferase" evidence="4">
    <location>
        <begin position="40"/>
        <end position="126"/>
    </location>
</feature>
<protein>
    <submittedName>
        <fullName evidence="5">Methyltransferase</fullName>
    </submittedName>
</protein>
<evidence type="ECO:0000259" key="4">
    <source>
        <dbReference type="Pfam" id="PF13649"/>
    </source>
</evidence>
<evidence type="ECO:0000313" key="6">
    <source>
        <dbReference type="Proteomes" id="UP001162891"/>
    </source>
</evidence>
<evidence type="ECO:0000313" key="5">
    <source>
        <dbReference type="EMBL" id="BDG02715.1"/>
    </source>
</evidence>
<evidence type="ECO:0000256" key="3">
    <source>
        <dbReference type="ARBA" id="ARBA00022691"/>
    </source>
</evidence>
<sequence length="190" mass="20234">MPASDRNRWNDRYRAEPGIPAPSPFLTSLDALLPRHGRALDVAGGSGRNALWLARRGLDVTLADVSDVALARAAAAARAEALPLATVLVDLETAPLPAGPWDVVVCTYFLHRPLFDAFQAALAPGGLLVVAHATRTNLERNPRPGPAHVLEDGELPALVAGLELLRSEEGWMESGRYEARVVARKGAGRG</sequence>
<dbReference type="PANTHER" id="PTHR43464">
    <property type="entry name" value="METHYLTRANSFERASE"/>
    <property type="match status" value="1"/>
</dbReference>
<keyword evidence="1 5" id="KW-0489">Methyltransferase</keyword>
<dbReference type="Gene3D" id="3.40.50.150">
    <property type="entry name" value="Vaccinia Virus protein VP39"/>
    <property type="match status" value="1"/>
</dbReference>
<dbReference type="PANTHER" id="PTHR43464:SF19">
    <property type="entry name" value="UBIQUINONE BIOSYNTHESIS O-METHYLTRANSFERASE, MITOCHONDRIAL"/>
    <property type="match status" value="1"/>
</dbReference>
<dbReference type="GO" id="GO:0008168">
    <property type="term" value="F:methyltransferase activity"/>
    <property type="evidence" value="ECO:0007669"/>
    <property type="project" value="UniProtKB-KW"/>
</dbReference>
<evidence type="ECO:0000256" key="1">
    <source>
        <dbReference type="ARBA" id="ARBA00022603"/>
    </source>
</evidence>
<keyword evidence="2" id="KW-0808">Transferase</keyword>
<dbReference type="SUPFAM" id="SSF53335">
    <property type="entry name" value="S-adenosyl-L-methionine-dependent methyltransferases"/>
    <property type="match status" value="1"/>
</dbReference>
<dbReference type="InterPro" id="IPR041698">
    <property type="entry name" value="Methyltransf_25"/>
</dbReference>
<dbReference type="RefSeq" id="WP_248360403.1">
    <property type="nucleotide sequence ID" value="NZ_AP025591.1"/>
</dbReference>
<dbReference type="Proteomes" id="UP001162891">
    <property type="component" value="Chromosome"/>
</dbReference>
<reference evidence="6" key="1">
    <citation type="journal article" date="2022" name="Int. J. Syst. Evol. Microbiol.">
        <title>Anaeromyxobacter oryzae sp. nov., Anaeromyxobacter diazotrophicus sp. nov. and Anaeromyxobacter paludicola sp. nov., isolated from paddy soils.</title>
        <authorList>
            <person name="Itoh H."/>
            <person name="Xu Z."/>
            <person name="Mise K."/>
            <person name="Masuda Y."/>
            <person name="Ushijima N."/>
            <person name="Hayakawa C."/>
            <person name="Shiratori Y."/>
            <person name="Senoo K."/>
        </authorList>
    </citation>
    <scope>NUCLEOTIDE SEQUENCE [LARGE SCALE GENOMIC DNA]</scope>
    <source>
        <strain evidence="6">Red232</strain>
    </source>
</reference>
<dbReference type="InterPro" id="IPR029063">
    <property type="entry name" value="SAM-dependent_MTases_sf"/>
</dbReference>
<dbReference type="EMBL" id="AP025591">
    <property type="protein sequence ID" value="BDG02715.1"/>
    <property type="molecule type" value="Genomic_DNA"/>
</dbReference>
<keyword evidence="6" id="KW-1185">Reference proteome</keyword>
<dbReference type="GO" id="GO:0032259">
    <property type="term" value="P:methylation"/>
    <property type="evidence" value="ECO:0007669"/>
    <property type="project" value="UniProtKB-KW"/>
</dbReference>
<dbReference type="CDD" id="cd02440">
    <property type="entry name" value="AdoMet_MTases"/>
    <property type="match status" value="1"/>
</dbReference>
<keyword evidence="3" id="KW-0949">S-adenosyl-L-methionine</keyword>
<accession>A0ABM7WT92</accession>
<dbReference type="Pfam" id="PF13649">
    <property type="entry name" value="Methyltransf_25"/>
    <property type="match status" value="1"/>
</dbReference>
<gene>
    <name evidence="5" type="ORF">AMOR_17110</name>
</gene>
<name>A0ABM7WT92_9BACT</name>